<organism evidence="1 2">
    <name type="scientific">Dermacentor silvarum</name>
    <name type="common">Tick</name>
    <dbReference type="NCBI Taxonomy" id="543639"/>
    <lineage>
        <taxon>Eukaryota</taxon>
        <taxon>Metazoa</taxon>
        <taxon>Ecdysozoa</taxon>
        <taxon>Arthropoda</taxon>
        <taxon>Chelicerata</taxon>
        <taxon>Arachnida</taxon>
        <taxon>Acari</taxon>
        <taxon>Parasitiformes</taxon>
        <taxon>Ixodida</taxon>
        <taxon>Ixodoidea</taxon>
        <taxon>Ixodidae</taxon>
        <taxon>Rhipicephalinae</taxon>
        <taxon>Dermacentor</taxon>
    </lineage>
</organism>
<protein>
    <submittedName>
        <fullName evidence="1">Uncharacterized protein</fullName>
    </submittedName>
</protein>
<dbReference type="Proteomes" id="UP000821865">
    <property type="component" value="Chromosome 8"/>
</dbReference>
<comment type="caution">
    <text evidence="1">The sequence shown here is derived from an EMBL/GenBank/DDBJ whole genome shotgun (WGS) entry which is preliminary data.</text>
</comment>
<evidence type="ECO:0000313" key="1">
    <source>
        <dbReference type="EMBL" id="KAH7936522.1"/>
    </source>
</evidence>
<dbReference type="EMBL" id="CM023477">
    <property type="protein sequence ID" value="KAH7936522.1"/>
    <property type="molecule type" value="Genomic_DNA"/>
</dbReference>
<name>A0ACB8C6L0_DERSI</name>
<gene>
    <name evidence="1" type="ORF">HPB49_000596</name>
</gene>
<keyword evidence="2" id="KW-1185">Reference proteome</keyword>
<proteinExistence type="predicted"/>
<accession>A0ACB8C6L0</accession>
<sequence>MNITVQGRSAEKDELDATDWITVLNKCNLEEKWARKAKLASEEVKVIDTPSPKRDGKQQAEKSIASNQVKLPENGWRIIFRPKGGMVVKQYDGPTLTEAIHVTAKIEWNKACQLVKNEKQGIFVFFTPSTEARDKLLRLTHLDIEGKVHEMTVHLAVPDDFSRGVIHGIGLNTSLQKIKQGIAEHEENPKVLEIRRLGQSKTIMLTFTTKEVPRTIKCLGAILNCYLYKKKYDVCYKCGDLGHRSDVCESKEEKCRGCGIPNPTEGHDCNPTCKLCGQPHLTGDKTCKEIFRTPYIVKKRQWEKLQQQEEEEKLSEHRSRRDESKTRAPSKERLRSTSFPRLPQQATTTPPKKQGAQQATTTPPKKQVAPPTKKAGWEAGNSHDSDIVRELKEQMKQQHEMMKQQQEQWKLYQEQTQAQMQELRNHVIELQRENNELKAQLRQPEAHQEAMDDKSSETETEAAAPPKKKRVKKIDSGLEKAEGRVDKLEVDMQQLKEVVQQVAIATQRVCLVNSESGMNTRARNRNRDGSVDYGLFQINSRYWCSPGPHNECRVRCKGTVGRQDAGEEISEATPKAASSEK</sequence>
<evidence type="ECO:0000313" key="2">
    <source>
        <dbReference type="Proteomes" id="UP000821865"/>
    </source>
</evidence>
<reference evidence="1" key="1">
    <citation type="submission" date="2020-05" db="EMBL/GenBank/DDBJ databases">
        <title>Large-scale comparative analyses of tick genomes elucidate their genetic diversity and vector capacities.</title>
        <authorList>
            <person name="Jia N."/>
            <person name="Wang J."/>
            <person name="Shi W."/>
            <person name="Du L."/>
            <person name="Sun Y."/>
            <person name="Zhan W."/>
            <person name="Jiang J."/>
            <person name="Wang Q."/>
            <person name="Zhang B."/>
            <person name="Ji P."/>
            <person name="Sakyi L.B."/>
            <person name="Cui X."/>
            <person name="Yuan T."/>
            <person name="Jiang B."/>
            <person name="Yang W."/>
            <person name="Lam T.T.-Y."/>
            <person name="Chang Q."/>
            <person name="Ding S."/>
            <person name="Wang X."/>
            <person name="Zhu J."/>
            <person name="Ruan X."/>
            <person name="Zhao L."/>
            <person name="Wei J."/>
            <person name="Que T."/>
            <person name="Du C."/>
            <person name="Cheng J."/>
            <person name="Dai P."/>
            <person name="Han X."/>
            <person name="Huang E."/>
            <person name="Gao Y."/>
            <person name="Liu J."/>
            <person name="Shao H."/>
            <person name="Ye R."/>
            <person name="Li L."/>
            <person name="Wei W."/>
            <person name="Wang X."/>
            <person name="Wang C."/>
            <person name="Yang T."/>
            <person name="Huo Q."/>
            <person name="Li W."/>
            <person name="Guo W."/>
            <person name="Chen H."/>
            <person name="Zhou L."/>
            <person name="Ni X."/>
            <person name="Tian J."/>
            <person name="Zhou Y."/>
            <person name="Sheng Y."/>
            <person name="Liu T."/>
            <person name="Pan Y."/>
            <person name="Xia L."/>
            <person name="Li J."/>
            <person name="Zhao F."/>
            <person name="Cao W."/>
        </authorList>
    </citation>
    <scope>NUCLEOTIDE SEQUENCE</scope>
    <source>
        <strain evidence="1">Dsil-2018</strain>
    </source>
</reference>